<dbReference type="InterPro" id="IPR032675">
    <property type="entry name" value="LRR_dom_sf"/>
</dbReference>
<evidence type="ECO:0000313" key="2">
    <source>
        <dbReference type="Proteomes" id="UP000245207"/>
    </source>
</evidence>
<name>A0A2U1LJH8_ARTAN</name>
<proteinExistence type="predicted"/>
<dbReference type="PANTHER" id="PTHR11017:SF577">
    <property type="entry name" value="DISEASE RESISTANCE PROTEIN (TIR-NBS-LRR CLASS), PUTATIVE-RELATED"/>
    <property type="match status" value="1"/>
</dbReference>
<dbReference type="SUPFAM" id="SSF52058">
    <property type="entry name" value="L domain-like"/>
    <property type="match status" value="1"/>
</dbReference>
<protein>
    <submittedName>
        <fullName evidence="1">Toll/interleukin-1 receptor (TIR) domain-containing protein</fullName>
    </submittedName>
</protein>
<evidence type="ECO:0000313" key="1">
    <source>
        <dbReference type="EMBL" id="PWA49152.1"/>
    </source>
</evidence>
<dbReference type="InterPro" id="IPR044974">
    <property type="entry name" value="Disease_R_plants"/>
</dbReference>
<dbReference type="Proteomes" id="UP000245207">
    <property type="component" value="Unassembled WGS sequence"/>
</dbReference>
<organism evidence="1 2">
    <name type="scientific">Artemisia annua</name>
    <name type="common">Sweet wormwood</name>
    <dbReference type="NCBI Taxonomy" id="35608"/>
    <lineage>
        <taxon>Eukaryota</taxon>
        <taxon>Viridiplantae</taxon>
        <taxon>Streptophyta</taxon>
        <taxon>Embryophyta</taxon>
        <taxon>Tracheophyta</taxon>
        <taxon>Spermatophyta</taxon>
        <taxon>Magnoliopsida</taxon>
        <taxon>eudicotyledons</taxon>
        <taxon>Gunneridae</taxon>
        <taxon>Pentapetalae</taxon>
        <taxon>asterids</taxon>
        <taxon>campanulids</taxon>
        <taxon>Asterales</taxon>
        <taxon>Asteraceae</taxon>
        <taxon>Asteroideae</taxon>
        <taxon>Anthemideae</taxon>
        <taxon>Artemisiinae</taxon>
        <taxon>Artemisia</taxon>
    </lineage>
</organism>
<reference evidence="1 2" key="1">
    <citation type="journal article" date="2018" name="Mol. Plant">
        <title>The genome of Artemisia annua provides insight into the evolution of Asteraceae family and artemisinin biosynthesis.</title>
        <authorList>
            <person name="Shen Q."/>
            <person name="Zhang L."/>
            <person name="Liao Z."/>
            <person name="Wang S."/>
            <person name="Yan T."/>
            <person name="Shi P."/>
            <person name="Liu M."/>
            <person name="Fu X."/>
            <person name="Pan Q."/>
            <person name="Wang Y."/>
            <person name="Lv Z."/>
            <person name="Lu X."/>
            <person name="Zhang F."/>
            <person name="Jiang W."/>
            <person name="Ma Y."/>
            <person name="Chen M."/>
            <person name="Hao X."/>
            <person name="Li L."/>
            <person name="Tang Y."/>
            <person name="Lv G."/>
            <person name="Zhou Y."/>
            <person name="Sun X."/>
            <person name="Brodelius P.E."/>
            <person name="Rose J.K.C."/>
            <person name="Tang K."/>
        </authorList>
    </citation>
    <scope>NUCLEOTIDE SEQUENCE [LARGE SCALE GENOMIC DNA]</scope>
    <source>
        <strain evidence="2">cv. Huhao1</strain>
        <tissue evidence="1">Leaf</tissue>
    </source>
</reference>
<gene>
    <name evidence="1" type="ORF">CTI12_AA484110</name>
</gene>
<sequence>MGKNIVRCLHLDDPNKHNRLWIDEEIEDILANNLGTKATNCTKLTTVDQKWGIIMKGLQKMKKNLDIFTCLLRRKYPIRVECLKLVSLDLNSTKLRSVDLSLTPNIEKFNLEDCNELVEIHMPAASLKLTHVNIKGCPKLRFLYISGSRLSTLDVGLIPDLERLDLKECYSLVELLVPSGCLKKLVYL</sequence>
<keyword evidence="2" id="KW-1185">Reference proteome</keyword>
<dbReference type="EMBL" id="PKPP01009056">
    <property type="protein sequence ID" value="PWA49152.1"/>
    <property type="molecule type" value="Genomic_DNA"/>
</dbReference>
<comment type="caution">
    <text evidence="1">The sequence shown here is derived from an EMBL/GenBank/DDBJ whole genome shotgun (WGS) entry which is preliminary data.</text>
</comment>
<dbReference type="OrthoDB" id="1936883at2759"/>
<dbReference type="AlphaFoldDB" id="A0A2U1LJH8"/>
<keyword evidence="1" id="KW-0675">Receptor</keyword>
<dbReference type="Gene3D" id="3.80.10.10">
    <property type="entry name" value="Ribonuclease Inhibitor"/>
    <property type="match status" value="1"/>
</dbReference>
<dbReference type="GO" id="GO:0006952">
    <property type="term" value="P:defense response"/>
    <property type="evidence" value="ECO:0007669"/>
    <property type="project" value="InterPro"/>
</dbReference>
<accession>A0A2U1LJH8</accession>
<dbReference type="PANTHER" id="PTHR11017">
    <property type="entry name" value="LEUCINE-RICH REPEAT-CONTAINING PROTEIN"/>
    <property type="match status" value="1"/>
</dbReference>